<dbReference type="OrthoDB" id="9983560at2759"/>
<keyword evidence="2" id="KW-1185">Reference proteome</keyword>
<organism evidence="1 2">
    <name type="scientific">Gymnopus androsaceus JB14</name>
    <dbReference type="NCBI Taxonomy" id="1447944"/>
    <lineage>
        <taxon>Eukaryota</taxon>
        <taxon>Fungi</taxon>
        <taxon>Dikarya</taxon>
        <taxon>Basidiomycota</taxon>
        <taxon>Agaricomycotina</taxon>
        <taxon>Agaricomycetes</taxon>
        <taxon>Agaricomycetidae</taxon>
        <taxon>Agaricales</taxon>
        <taxon>Marasmiineae</taxon>
        <taxon>Omphalotaceae</taxon>
        <taxon>Gymnopus</taxon>
    </lineage>
</organism>
<proteinExistence type="predicted"/>
<gene>
    <name evidence="1" type="ORF">BT96DRAFT_981110</name>
</gene>
<sequence>MSCSTQWLPTAYNGRNKAGAESLPRMSPNPKMEATEAVESMSPLIELGKKLQKEKVEGVQVITTRECYEGLGLITAGTQMTGVSMAIASLLIPKANFATTDSQAELVEGLVSANIIASGVIILITHPLLSPFHFGKRTIRGF</sequence>
<dbReference type="Proteomes" id="UP000799118">
    <property type="component" value="Unassembled WGS sequence"/>
</dbReference>
<accession>A0A6A4GR77</accession>
<evidence type="ECO:0000313" key="2">
    <source>
        <dbReference type="Proteomes" id="UP000799118"/>
    </source>
</evidence>
<name>A0A6A4GR77_9AGAR</name>
<evidence type="ECO:0000313" key="1">
    <source>
        <dbReference type="EMBL" id="KAE9388279.1"/>
    </source>
</evidence>
<protein>
    <submittedName>
        <fullName evidence="1">Uncharacterized protein</fullName>
    </submittedName>
</protein>
<dbReference type="AlphaFoldDB" id="A0A6A4GR77"/>
<reference evidence="1" key="1">
    <citation type="journal article" date="2019" name="Environ. Microbiol.">
        <title>Fungal ecological strategies reflected in gene transcription - a case study of two litter decomposers.</title>
        <authorList>
            <person name="Barbi F."/>
            <person name="Kohler A."/>
            <person name="Barry K."/>
            <person name="Baskaran P."/>
            <person name="Daum C."/>
            <person name="Fauchery L."/>
            <person name="Ihrmark K."/>
            <person name="Kuo A."/>
            <person name="LaButti K."/>
            <person name="Lipzen A."/>
            <person name="Morin E."/>
            <person name="Grigoriev I.V."/>
            <person name="Henrissat B."/>
            <person name="Lindahl B."/>
            <person name="Martin F."/>
        </authorList>
    </citation>
    <scope>NUCLEOTIDE SEQUENCE</scope>
    <source>
        <strain evidence="1">JB14</strain>
    </source>
</reference>
<dbReference type="EMBL" id="ML769752">
    <property type="protein sequence ID" value="KAE9388279.1"/>
    <property type="molecule type" value="Genomic_DNA"/>
</dbReference>